<protein>
    <submittedName>
        <fullName evidence="2">DUF3316 domain-containing protein</fullName>
    </submittedName>
</protein>
<dbReference type="STRING" id="663.BAU10_07600"/>
<evidence type="ECO:0000313" key="2">
    <source>
        <dbReference type="EMBL" id="NOI10666.1"/>
    </source>
</evidence>
<sequence>MKKLMTLSSLLLFSLSATAGIHVEHSTNKVVLNDFTTKDAAYSSAFDLVDEYQTLSKHELRNRLNIIGSGFPRDIAIDDSKVRVEEYALNRDEVKYRAIINFDYHFRTSDGGKN</sequence>
<keyword evidence="1" id="KW-0732">Signal</keyword>
<dbReference type="AlphaFoldDB" id="A0A0H0YGU2"/>
<evidence type="ECO:0000256" key="1">
    <source>
        <dbReference type="SAM" id="SignalP"/>
    </source>
</evidence>
<accession>A0A0H0YGU2</accession>
<dbReference type="Pfam" id="PF11777">
    <property type="entry name" value="DUF3316"/>
    <property type="match status" value="1"/>
</dbReference>
<proteinExistence type="predicted"/>
<feature type="signal peptide" evidence="1">
    <location>
        <begin position="1"/>
        <end position="19"/>
    </location>
</feature>
<feature type="chain" id="PRO_5014515111" evidence="1">
    <location>
        <begin position="20"/>
        <end position="114"/>
    </location>
</feature>
<reference evidence="2 3" key="1">
    <citation type="submission" date="2019-09" db="EMBL/GenBank/DDBJ databases">
        <title>Draft genome sequencing and comparative genomics of hatchery-associated Vibrios.</title>
        <authorList>
            <person name="Kehlet-Delgado H."/>
            <person name="Mueller R.S."/>
        </authorList>
    </citation>
    <scope>NUCLEOTIDE SEQUENCE [LARGE SCALE GENOMIC DNA]</scope>
    <source>
        <strain evidence="2 3">081416A</strain>
    </source>
</reference>
<comment type="caution">
    <text evidence="2">The sequence shown here is derived from an EMBL/GenBank/DDBJ whole genome shotgun (WGS) entry which is preliminary data.</text>
</comment>
<dbReference type="EMBL" id="VTYF01000010">
    <property type="protein sequence ID" value="NOI10666.1"/>
    <property type="molecule type" value="Genomic_DNA"/>
</dbReference>
<gene>
    <name evidence="2" type="ORF">F0254_17690</name>
</gene>
<dbReference type="RefSeq" id="WP_005377323.1">
    <property type="nucleotide sequence ID" value="NZ_AP023185.1"/>
</dbReference>
<dbReference type="OrthoDB" id="5904423at2"/>
<dbReference type="GeneID" id="75167659"/>
<evidence type="ECO:0000313" key="3">
    <source>
        <dbReference type="Proteomes" id="UP000532247"/>
    </source>
</evidence>
<dbReference type="InterPro" id="IPR016879">
    <property type="entry name" value="UCP028299"/>
</dbReference>
<dbReference type="Proteomes" id="UP000532247">
    <property type="component" value="Unassembled WGS sequence"/>
</dbReference>
<organism evidence="2 3">
    <name type="scientific">Vibrio alginolyticus</name>
    <dbReference type="NCBI Taxonomy" id="663"/>
    <lineage>
        <taxon>Bacteria</taxon>
        <taxon>Pseudomonadati</taxon>
        <taxon>Pseudomonadota</taxon>
        <taxon>Gammaproteobacteria</taxon>
        <taxon>Vibrionales</taxon>
        <taxon>Vibrionaceae</taxon>
        <taxon>Vibrio</taxon>
    </lineage>
</organism>
<name>A0A0H0YGU2_VIBAL</name>